<proteinExistence type="predicted"/>
<gene>
    <name evidence="1" type="ORF">OB144RH_05810</name>
</gene>
<protein>
    <submittedName>
        <fullName evidence="1">Uncharacterized protein</fullName>
    </submittedName>
</protein>
<dbReference type="Gene3D" id="3.80.10.10">
    <property type="entry name" value="Ribonuclease Inhibitor"/>
    <property type="match status" value="1"/>
</dbReference>
<name>A0ABM9NCJ7_RICHE</name>
<accession>A0ABM9NCJ7</accession>
<dbReference type="Proteomes" id="UP001642485">
    <property type="component" value="Chromosome"/>
</dbReference>
<sequence length="216" mass="24281">MQNINIRLDNGIINNFIKFLKESNTEALDISSNPITQENLIKLLEDIKETKISDLDISGIFFDNDNDNVPALSSFVKNTKLAGLNFLLSTEVSEESKKALSDAIKENKSLIGCNILGYKIGMKSQDRQALNAQITEITDENNLTLKDVAEVLKNYYENPNMILSNEIFGHYLKLYKGLNKNYLKEELKNLGVTDTEKVFETVDKLGEGVTSFCEEG</sequence>
<dbReference type="EMBL" id="OZ018776">
    <property type="protein sequence ID" value="CAK9121285.1"/>
    <property type="molecule type" value="Genomic_DNA"/>
</dbReference>
<dbReference type="InterPro" id="IPR032675">
    <property type="entry name" value="LRR_dom_sf"/>
</dbReference>
<organism evidence="1 2">
    <name type="scientific">Rickettsia helvetica</name>
    <dbReference type="NCBI Taxonomy" id="35789"/>
    <lineage>
        <taxon>Bacteria</taxon>
        <taxon>Pseudomonadati</taxon>
        <taxon>Pseudomonadota</taxon>
        <taxon>Alphaproteobacteria</taxon>
        <taxon>Rickettsiales</taxon>
        <taxon>Rickettsiaceae</taxon>
        <taxon>Rickettsieae</taxon>
        <taxon>Rickettsia</taxon>
        <taxon>spotted fever group</taxon>
    </lineage>
</organism>
<reference evidence="1 2" key="1">
    <citation type="submission" date="2024-02" db="EMBL/GenBank/DDBJ databases">
        <authorList>
            <person name="Nijsse B."/>
            <person name="Sprong H."/>
        </authorList>
    </citation>
    <scope>NUCLEOTIDE SEQUENCE [LARGE SCALE GENOMIC DNA]</scope>
    <source>
        <strain evidence="1">OB144</strain>
    </source>
</reference>
<evidence type="ECO:0000313" key="1">
    <source>
        <dbReference type="EMBL" id="CAK9121285.1"/>
    </source>
</evidence>
<keyword evidence="2" id="KW-1185">Reference proteome</keyword>
<evidence type="ECO:0000313" key="2">
    <source>
        <dbReference type="Proteomes" id="UP001642485"/>
    </source>
</evidence>